<organism evidence="3 4">
    <name type="scientific">Pyrinomonas methylaliphatogenes</name>
    <dbReference type="NCBI Taxonomy" id="454194"/>
    <lineage>
        <taxon>Bacteria</taxon>
        <taxon>Pseudomonadati</taxon>
        <taxon>Acidobacteriota</taxon>
        <taxon>Blastocatellia</taxon>
        <taxon>Blastocatellales</taxon>
        <taxon>Pyrinomonadaceae</taxon>
        <taxon>Pyrinomonas</taxon>
    </lineage>
</organism>
<comment type="similarity">
    <text evidence="2">Belongs to the bacterial solute-binding protein 1 family.</text>
</comment>
<dbReference type="Pfam" id="PF13416">
    <property type="entry name" value="SBP_bac_8"/>
    <property type="match status" value="1"/>
</dbReference>
<gene>
    <name evidence="3" type="ORF">PYK22_01024</name>
</gene>
<dbReference type="Gene3D" id="3.40.190.10">
    <property type="entry name" value="Periplasmic binding protein-like II"/>
    <property type="match status" value="2"/>
</dbReference>
<dbReference type="Proteomes" id="UP000031518">
    <property type="component" value="Unassembled WGS sequence"/>
</dbReference>
<dbReference type="CDD" id="cd13585">
    <property type="entry name" value="PBP2_TMBP_like"/>
    <property type="match status" value="1"/>
</dbReference>
<dbReference type="InterPro" id="IPR050490">
    <property type="entry name" value="Bact_solute-bd_prot1"/>
</dbReference>
<evidence type="ECO:0000256" key="2">
    <source>
        <dbReference type="ARBA" id="ARBA00008520"/>
    </source>
</evidence>
<evidence type="ECO:0000256" key="1">
    <source>
        <dbReference type="ARBA" id="ARBA00004418"/>
    </source>
</evidence>
<accession>A0A0B6WWA7</accession>
<comment type="subcellular location">
    <subcellularLocation>
        <location evidence="1">Periplasm</location>
    </subcellularLocation>
</comment>
<reference evidence="3 4" key="1">
    <citation type="submission" date="2013-12" db="EMBL/GenBank/DDBJ databases">
        <authorList>
            <person name="Stott M."/>
        </authorList>
    </citation>
    <scope>NUCLEOTIDE SEQUENCE [LARGE SCALE GENOMIC DNA]</scope>
    <source>
        <strain evidence="3 4">K22</strain>
    </source>
</reference>
<dbReference type="EMBL" id="CBXV010000004">
    <property type="protein sequence ID" value="CDM65027.1"/>
    <property type="molecule type" value="Genomic_DNA"/>
</dbReference>
<dbReference type="RefSeq" id="WP_041975085.1">
    <property type="nucleotide sequence ID" value="NZ_CBXV010000004.1"/>
</dbReference>
<name>A0A0B6WWA7_9BACT</name>
<dbReference type="SUPFAM" id="SSF53850">
    <property type="entry name" value="Periplasmic binding protein-like II"/>
    <property type="match status" value="1"/>
</dbReference>
<protein>
    <submittedName>
        <fullName evidence="3">Carbohydrate ABC transporter substrate-binding protein, CUT1 family</fullName>
    </submittedName>
</protein>
<reference evidence="3 4" key="2">
    <citation type="submission" date="2015-01" db="EMBL/GenBank/DDBJ databases">
        <title>Complete genome sequence of Pyrinomonas methylaliphatogenes type strain K22T.</title>
        <authorList>
            <person name="Lee K.C.Y."/>
            <person name="Power J.F."/>
            <person name="Dunfield P.F."/>
            <person name="Morgan X.C."/>
            <person name="Huttenhower C."/>
            <person name="Stott M.B."/>
        </authorList>
    </citation>
    <scope>NUCLEOTIDE SEQUENCE [LARGE SCALE GENOMIC DNA]</scope>
    <source>
        <strain evidence="3 4">K22</strain>
    </source>
</reference>
<dbReference type="PANTHER" id="PTHR43649">
    <property type="entry name" value="ARABINOSE-BINDING PROTEIN-RELATED"/>
    <property type="match status" value="1"/>
</dbReference>
<keyword evidence="4" id="KW-1185">Reference proteome</keyword>
<dbReference type="AlphaFoldDB" id="A0A0B6WWA7"/>
<dbReference type="PANTHER" id="PTHR43649:SF12">
    <property type="entry name" value="DIACETYLCHITOBIOSE BINDING PROTEIN DASA"/>
    <property type="match status" value="1"/>
</dbReference>
<proteinExistence type="inferred from homology"/>
<evidence type="ECO:0000313" key="4">
    <source>
        <dbReference type="Proteomes" id="UP000031518"/>
    </source>
</evidence>
<dbReference type="OrthoDB" id="9808332at2"/>
<dbReference type="STRING" id="454194.PYK22_01024"/>
<sequence>MGDELRVALISGPAYDRLYESLPEFTATTGIKVEIAFRGDHPTLNRHLASLAEVPYDLISTHTKYAPSQLDFLAPLDDLIDGATLDDFASPLIELARIDGSLYGLPRNFDVRLLHYRTDLITSPPATWDELLELARAVNRPPDRYGFAFPGRESGLFGTFFELVEMAGGRLFPEDLAPDIENDAGRWALSLLRTFYLEGLVPPELPMWHYDEVHDCFRSGRAAMVGEWPGYYRFHRDPAISCVHDRFALSIYPIGPAGKSLAYGGSHTFALTKRGARKPEALELLLYLTSAERQIIEARQGCVPVRHSIMDQMQREADAIDRARLQLLQEVIAHRTLIPPKFAHYPEIEEVLWQTVQRATIGYLTIDEALRQIKERVASICRERSIR</sequence>
<evidence type="ECO:0000313" key="3">
    <source>
        <dbReference type="EMBL" id="CDM65027.1"/>
    </source>
</evidence>
<dbReference type="GO" id="GO:0042597">
    <property type="term" value="C:periplasmic space"/>
    <property type="evidence" value="ECO:0007669"/>
    <property type="project" value="UniProtKB-SubCell"/>
</dbReference>
<dbReference type="InterPro" id="IPR006059">
    <property type="entry name" value="SBP"/>
</dbReference>